<protein>
    <submittedName>
        <fullName evidence="1">Uncharacterized protein</fullName>
    </submittedName>
</protein>
<keyword evidence="2" id="KW-1185">Reference proteome</keyword>
<proteinExistence type="predicted"/>
<evidence type="ECO:0000313" key="1">
    <source>
        <dbReference type="EMBL" id="RPA98740.1"/>
    </source>
</evidence>
<name>A0A3N4JRF3_9PEZI</name>
<dbReference type="Proteomes" id="UP000276215">
    <property type="component" value="Unassembled WGS sequence"/>
</dbReference>
<accession>A0A3N4JRF3</accession>
<dbReference type="AlphaFoldDB" id="A0A3N4JRF3"/>
<evidence type="ECO:0000313" key="2">
    <source>
        <dbReference type="Proteomes" id="UP000276215"/>
    </source>
</evidence>
<gene>
    <name evidence="1" type="ORF">L873DRAFT_1009264</name>
</gene>
<organism evidence="1 2">
    <name type="scientific">Choiromyces venosus 120613-1</name>
    <dbReference type="NCBI Taxonomy" id="1336337"/>
    <lineage>
        <taxon>Eukaryota</taxon>
        <taxon>Fungi</taxon>
        <taxon>Dikarya</taxon>
        <taxon>Ascomycota</taxon>
        <taxon>Pezizomycotina</taxon>
        <taxon>Pezizomycetes</taxon>
        <taxon>Pezizales</taxon>
        <taxon>Tuberaceae</taxon>
        <taxon>Choiromyces</taxon>
    </lineage>
</organism>
<dbReference type="EMBL" id="ML120393">
    <property type="protein sequence ID" value="RPA98740.1"/>
    <property type="molecule type" value="Genomic_DNA"/>
</dbReference>
<sequence length="101" mass="11359">MRYGWLHSGLVQCKSRYSRGEGTTAYLNWTCKVCFLSFVVCCFISQLVWLQSSSLSLSSDNPTCKHTDFLFVVIYSTSKGCQKNLFADTNPSNFCSVQSIS</sequence>
<reference evidence="1 2" key="1">
    <citation type="journal article" date="2018" name="Nat. Ecol. Evol.">
        <title>Pezizomycetes genomes reveal the molecular basis of ectomycorrhizal truffle lifestyle.</title>
        <authorList>
            <person name="Murat C."/>
            <person name="Payen T."/>
            <person name="Noel B."/>
            <person name="Kuo A."/>
            <person name="Morin E."/>
            <person name="Chen J."/>
            <person name="Kohler A."/>
            <person name="Krizsan K."/>
            <person name="Balestrini R."/>
            <person name="Da Silva C."/>
            <person name="Montanini B."/>
            <person name="Hainaut M."/>
            <person name="Levati E."/>
            <person name="Barry K.W."/>
            <person name="Belfiori B."/>
            <person name="Cichocki N."/>
            <person name="Clum A."/>
            <person name="Dockter R.B."/>
            <person name="Fauchery L."/>
            <person name="Guy J."/>
            <person name="Iotti M."/>
            <person name="Le Tacon F."/>
            <person name="Lindquist E.A."/>
            <person name="Lipzen A."/>
            <person name="Malagnac F."/>
            <person name="Mello A."/>
            <person name="Molinier V."/>
            <person name="Miyauchi S."/>
            <person name="Poulain J."/>
            <person name="Riccioni C."/>
            <person name="Rubini A."/>
            <person name="Sitrit Y."/>
            <person name="Splivallo R."/>
            <person name="Traeger S."/>
            <person name="Wang M."/>
            <person name="Zifcakova L."/>
            <person name="Wipf D."/>
            <person name="Zambonelli A."/>
            <person name="Paolocci F."/>
            <person name="Nowrousian M."/>
            <person name="Ottonello S."/>
            <person name="Baldrian P."/>
            <person name="Spatafora J.W."/>
            <person name="Henrissat B."/>
            <person name="Nagy L.G."/>
            <person name="Aury J.M."/>
            <person name="Wincker P."/>
            <person name="Grigoriev I.V."/>
            <person name="Bonfante P."/>
            <person name="Martin F.M."/>
        </authorList>
    </citation>
    <scope>NUCLEOTIDE SEQUENCE [LARGE SCALE GENOMIC DNA]</scope>
    <source>
        <strain evidence="1 2">120613-1</strain>
    </source>
</reference>